<dbReference type="RefSeq" id="WP_339395503.1">
    <property type="nucleotide sequence ID" value="NZ_JBBFGL010000006.1"/>
</dbReference>
<evidence type="ECO:0000256" key="3">
    <source>
        <dbReference type="ARBA" id="ARBA00022723"/>
    </source>
</evidence>
<comment type="catalytic activity">
    <reaction evidence="8">
        <text>a 3'-end 3'-phospho-ribonucleotide-RNA + a 5'-end dephospho-ribonucleoside-RNA + GTP = a ribonucleotidyl-ribonucleotide-RNA + GMP + diphosphate</text>
        <dbReference type="Rhea" id="RHEA:68076"/>
        <dbReference type="Rhea" id="RHEA-COMP:10463"/>
        <dbReference type="Rhea" id="RHEA-COMP:13936"/>
        <dbReference type="Rhea" id="RHEA-COMP:17355"/>
        <dbReference type="ChEBI" id="CHEBI:33019"/>
        <dbReference type="ChEBI" id="CHEBI:37565"/>
        <dbReference type="ChEBI" id="CHEBI:58115"/>
        <dbReference type="ChEBI" id="CHEBI:83062"/>
        <dbReference type="ChEBI" id="CHEBI:138284"/>
        <dbReference type="ChEBI" id="CHEBI:173118"/>
        <dbReference type="EC" id="6.5.1.8"/>
    </reaction>
</comment>
<dbReference type="Pfam" id="PF01139">
    <property type="entry name" value="RtcB"/>
    <property type="match status" value="2"/>
</dbReference>
<dbReference type="InterPro" id="IPR052915">
    <property type="entry name" value="RtcB-like"/>
</dbReference>
<feature type="binding site" evidence="11">
    <location>
        <position position="162"/>
    </location>
    <ligand>
        <name>Mn(2+)</name>
        <dbReference type="ChEBI" id="CHEBI:29035"/>
        <label>2</label>
    </ligand>
</feature>
<evidence type="ECO:0000256" key="10">
    <source>
        <dbReference type="PIRSR" id="PIRSR601233-2"/>
    </source>
</evidence>
<feature type="binding site" evidence="11">
    <location>
        <position position="241"/>
    </location>
    <ligand>
        <name>Mn(2+)</name>
        <dbReference type="ChEBI" id="CHEBI:29035"/>
        <label>2</label>
    </ligand>
</feature>
<evidence type="ECO:0000313" key="13">
    <source>
        <dbReference type="Proteomes" id="UP001373196"/>
    </source>
</evidence>
<accession>A0AB35Y4D4</accession>
<feature type="binding site" evidence="11">
    <location>
        <position position="145"/>
    </location>
    <ligand>
        <name>Mn(2+)</name>
        <dbReference type="ChEBI" id="CHEBI:29035"/>
        <label>1</label>
    </ligand>
</feature>
<organism evidence="12 13">
    <name type="scientific">Faecalibacterium wellingii</name>
    <dbReference type="NCBI Taxonomy" id="2929491"/>
    <lineage>
        <taxon>Bacteria</taxon>
        <taxon>Bacillati</taxon>
        <taxon>Bacillota</taxon>
        <taxon>Clostridia</taxon>
        <taxon>Eubacteriales</taxon>
        <taxon>Oscillospiraceae</taxon>
        <taxon>Faecalibacterium</taxon>
    </lineage>
</organism>
<feature type="binding site" evidence="10">
    <location>
        <begin position="144"/>
        <end position="148"/>
    </location>
    <ligand>
        <name>GMP</name>
        <dbReference type="ChEBI" id="CHEBI:58115"/>
    </ligand>
</feature>
<feature type="binding site" evidence="10">
    <location>
        <begin position="241"/>
        <end position="242"/>
    </location>
    <ligand>
        <name>GMP</name>
        <dbReference type="ChEBI" id="CHEBI:58115"/>
    </ligand>
</feature>
<dbReference type="AlphaFoldDB" id="A0AB35Y4D4"/>
<keyword evidence="6 10" id="KW-0342">GTP-binding</keyword>
<comment type="caution">
    <text evidence="12">The sequence shown here is derived from an EMBL/GenBank/DDBJ whole genome shotgun (WGS) entry which is preliminary data.</text>
</comment>
<evidence type="ECO:0000256" key="8">
    <source>
        <dbReference type="ARBA" id="ARBA00047746"/>
    </source>
</evidence>
<dbReference type="GO" id="GO:0006396">
    <property type="term" value="P:RNA processing"/>
    <property type="evidence" value="ECO:0007669"/>
    <property type="project" value="InterPro"/>
</dbReference>
<evidence type="ECO:0000256" key="11">
    <source>
        <dbReference type="PIRSR" id="PIRSR601233-3"/>
    </source>
</evidence>
<evidence type="ECO:0000256" key="4">
    <source>
        <dbReference type="ARBA" id="ARBA00022741"/>
    </source>
</evidence>
<dbReference type="GO" id="GO:0030145">
    <property type="term" value="F:manganese ion binding"/>
    <property type="evidence" value="ECO:0007669"/>
    <property type="project" value="TreeGrafter"/>
</dbReference>
<evidence type="ECO:0000256" key="1">
    <source>
        <dbReference type="ARBA" id="ARBA00012726"/>
    </source>
</evidence>
<protein>
    <recommendedName>
        <fullName evidence="1">3'-phosphate/5'-hydroxy nucleic acid ligase</fullName>
        <ecNumber evidence="1">6.5.1.8</ecNumber>
    </recommendedName>
</protein>
<evidence type="ECO:0000256" key="6">
    <source>
        <dbReference type="ARBA" id="ARBA00023134"/>
    </source>
</evidence>
<dbReference type="GO" id="GO:0005525">
    <property type="term" value="F:GTP binding"/>
    <property type="evidence" value="ECO:0007669"/>
    <property type="project" value="UniProtKB-KW"/>
</dbReference>
<keyword evidence="4 10" id="KW-0547">Nucleotide-binding</keyword>
<proteinExistence type="predicted"/>
<evidence type="ECO:0000256" key="9">
    <source>
        <dbReference type="PIRSR" id="PIRSR601233-1"/>
    </source>
</evidence>
<dbReference type="EC" id="6.5.1.8" evidence="1"/>
<feature type="active site" description="GMP-histidine intermediate" evidence="9">
    <location>
        <position position="291"/>
    </location>
</feature>
<feature type="binding site" evidence="11">
    <location>
        <position position="72"/>
    </location>
    <ligand>
        <name>Mn(2+)</name>
        <dbReference type="ChEBI" id="CHEBI:29035"/>
        <label>1</label>
    </ligand>
</feature>
<keyword evidence="3 11" id="KW-0479">Metal-binding</keyword>
<dbReference type="SUPFAM" id="SSF103365">
    <property type="entry name" value="Hypothetical protein PH1602"/>
    <property type="match status" value="1"/>
</dbReference>
<keyword evidence="5" id="KW-0692">RNA repair</keyword>
<dbReference type="PANTHER" id="PTHR43749">
    <property type="entry name" value="RNA-SPLICING LIGASE RTCB"/>
    <property type="match status" value="1"/>
</dbReference>
<dbReference type="GO" id="GO:0003909">
    <property type="term" value="F:DNA ligase activity"/>
    <property type="evidence" value="ECO:0007669"/>
    <property type="project" value="TreeGrafter"/>
</dbReference>
<keyword evidence="7 11" id="KW-0464">Manganese</keyword>
<dbReference type="Gene3D" id="3.90.1860.10">
    <property type="entry name" value="tRNA-splicing ligase RtcB"/>
    <property type="match status" value="1"/>
</dbReference>
<evidence type="ECO:0000256" key="5">
    <source>
        <dbReference type="ARBA" id="ARBA00022800"/>
    </source>
</evidence>
<comment type="cofactor">
    <cofactor evidence="11">
        <name>Mn(2+)</name>
        <dbReference type="ChEBI" id="CHEBI:29035"/>
    </cofactor>
    <text evidence="11">Binds 2 manganese ions per subunit.</text>
</comment>
<name>A0AB35Y4D4_9FIRM</name>
<evidence type="ECO:0000256" key="2">
    <source>
        <dbReference type="ARBA" id="ARBA00022598"/>
    </source>
</evidence>
<sequence length="369" mass="40343">MITIQNTYNSALVYAETLDSGAEGLIRALCGSPISKGSSIRIMPDVHAGKGCAVGTTMTIKDCVAPGLVGVDIGCGMLAVKFHAKRLELQKLDKLIHDKIPAGKQVRSVPHHFADKADLDELLCLRHVQKDKALCAVGTLGGGNHFIEVDKAADGAYWLIIHSGSRRLGVEVASFYQSKAFQQCPAGTPFELAYATGSLMNDYLHDMKITQAFAELNRRAIANDIVKGMKLDVEETISTIHNYIDLDSMILRKGAVSAKAGEKLVIPMNMRDGCLICVGKGNPEWNESAPHGAGRLMSRADARNSFTLSQYKKEMKGIYTSSVDRNTLDESPMAYKPMESILRHVEPTVEIVERTKPIYNFKASEEISK</sequence>
<gene>
    <name evidence="12" type="ORF">WF834_07970</name>
</gene>
<reference evidence="12" key="1">
    <citation type="submission" date="2024-03" db="EMBL/GenBank/DDBJ databases">
        <authorList>
            <person name="Plomp N."/>
            <person name="Harmsen H.J."/>
        </authorList>
    </citation>
    <scope>NUCLEOTIDE SEQUENCE</scope>
    <source>
        <strain evidence="12">HTF-128</strain>
    </source>
</reference>
<evidence type="ECO:0000256" key="7">
    <source>
        <dbReference type="ARBA" id="ARBA00023211"/>
    </source>
</evidence>
<dbReference type="GO" id="GO:0006281">
    <property type="term" value="P:DNA repair"/>
    <property type="evidence" value="ECO:0007669"/>
    <property type="project" value="TreeGrafter"/>
</dbReference>
<dbReference type="InterPro" id="IPR036025">
    <property type="entry name" value="RtcB-like_sf"/>
</dbReference>
<dbReference type="InterPro" id="IPR001233">
    <property type="entry name" value="RtcB"/>
</dbReference>
<evidence type="ECO:0000313" key="12">
    <source>
        <dbReference type="EMBL" id="MEJ5196114.1"/>
    </source>
</evidence>
<dbReference type="PANTHER" id="PTHR43749:SF2">
    <property type="entry name" value="RNA-SPLICING LIGASE RTCB"/>
    <property type="match status" value="1"/>
</dbReference>
<dbReference type="EMBL" id="JBBFGL010000006">
    <property type="protein sequence ID" value="MEJ5196114.1"/>
    <property type="molecule type" value="Genomic_DNA"/>
</dbReference>
<dbReference type="Proteomes" id="UP001373196">
    <property type="component" value="Unassembled WGS sequence"/>
</dbReference>
<keyword evidence="2" id="KW-0436">Ligase</keyword>
<feature type="binding site" evidence="10">
    <location>
        <begin position="267"/>
        <end position="270"/>
    </location>
    <ligand>
        <name>GMP</name>
        <dbReference type="ChEBI" id="CHEBI:58115"/>
    </ligand>
</feature>
<dbReference type="GO" id="GO:0042245">
    <property type="term" value="P:RNA repair"/>
    <property type="evidence" value="ECO:0007669"/>
    <property type="project" value="UniProtKB-KW"/>
</dbReference>
<feature type="binding site" evidence="10">
    <location>
        <begin position="291"/>
        <end position="294"/>
    </location>
    <ligand>
        <name>GMP</name>
        <dbReference type="ChEBI" id="CHEBI:58115"/>
    </ligand>
</feature>
<dbReference type="GO" id="GO:0170057">
    <property type="term" value="F:RNA ligase (GTP) activity"/>
    <property type="evidence" value="ECO:0007669"/>
    <property type="project" value="UniProtKB-EC"/>
</dbReference>